<dbReference type="Pfam" id="PF02470">
    <property type="entry name" value="MlaD"/>
    <property type="match status" value="1"/>
</dbReference>
<dbReference type="PANTHER" id="PTHR33371:SF19">
    <property type="entry name" value="MCE-FAMILY PROTEIN MCE4A"/>
    <property type="match status" value="1"/>
</dbReference>
<keyword evidence="1" id="KW-0472">Membrane</keyword>
<keyword evidence="4" id="KW-1185">Reference proteome</keyword>
<proteinExistence type="predicted"/>
<feature type="transmembrane region" description="Helical" evidence="1">
    <location>
        <begin position="17"/>
        <end position="37"/>
    </location>
</feature>
<gene>
    <name evidence="3" type="ORF">MPOR_12550</name>
</gene>
<dbReference type="PANTHER" id="PTHR33371">
    <property type="entry name" value="INTERMEMBRANE PHOSPHOLIPID TRANSPORT SYSTEM BINDING PROTEIN MLAD-RELATED"/>
    <property type="match status" value="1"/>
</dbReference>
<feature type="domain" description="Mce/MlaD" evidence="2">
    <location>
        <begin position="46"/>
        <end position="124"/>
    </location>
</feature>
<protein>
    <recommendedName>
        <fullName evidence="2">Mce/MlaD domain-containing protein</fullName>
    </recommendedName>
</protein>
<sequence>MGNSFETDGRGPSDRQLLAAGIALVAVATVVTATLLVKDTGRLDPYVRVVADLVNVGDGLPQRSDVKYHGVLVGAVQDVTPAAHGEPNYVHIDLDPHYAQSIPATVTARVVPSNVFAVSSVQLVDQGHGPPISEGAHIPEDTELPTVLFQTTISKLRDILAATGRGRDDKTIGVLAAVNAATEDRRTELLSSGAQLSRLVDEIDSIVASDPGPTTVSALIDATRGLQQTAPELIDALHVAVEPIARWSSNAPNWIR</sequence>
<reference evidence="3 4" key="1">
    <citation type="journal article" date="2019" name="Emerg. Microbes Infect.">
        <title>Comprehensive subspecies identification of 175 nontuberculous mycobacteria species based on 7547 genomic profiles.</title>
        <authorList>
            <person name="Matsumoto Y."/>
            <person name="Kinjo T."/>
            <person name="Motooka D."/>
            <person name="Nabeya D."/>
            <person name="Jung N."/>
            <person name="Uechi K."/>
            <person name="Horii T."/>
            <person name="Iida T."/>
            <person name="Fujita J."/>
            <person name="Nakamura S."/>
        </authorList>
    </citation>
    <scope>NUCLEOTIDE SEQUENCE [LARGE SCALE GENOMIC DNA]</scope>
    <source>
        <strain evidence="3 4">JCM 12603</strain>
    </source>
</reference>
<evidence type="ECO:0000256" key="1">
    <source>
        <dbReference type="SAM" id="Phobius"/>
    </source>
</evidence>
<organism evidence="3 4">
    <name type="scientific">Mycolicibacterium poriferae</name>
    <dbReference type="NCBI Taxonomy" id="39694"/>
    <lineage>
        <taxon>Bacteria</taxon>
        <taxon>Bacillati</taxon>
        <taxon>Actinomycetota</taxon>
        <taxon>Actinomycetes</taxon>
        <taxon>Mycobacteriales</taxon>
        <taxon>Mycobacteriaceae</taxon>
        <taxon>Mycolicibacterium</taxon>
    </lineage>
</organism>
<dbReference type="GO" id="GO:0005576">
    <property type="term" value="C:extracellular region"/>
    <property type="evidence" value="ECO:0007669"/>
    <property type="project" value="TreeGrafter"/>
</dbReference>
<keyword evidence="1" id="KW-0812">Transmembrane</keyword>
<evidence type="ECO:0000259" key="2">
    <source>
        <dbReference type="Pfam" id="PF02470"/>
    </source>
</evidence>
<dbReference type="InterPro" id="IPR052336">
    <property type="entry name" value="MlaD_Phospholipid_Transporter"/>
</dbReference>
<name>A0A6N4V741_9MYCO</name>
<dbReference type="KEGG" id="mpof:MPOR_12550"/>
<evidence type="ECO:0000313" key="3">
    <source>
        <dbReference type="EMBL" id="BBX50229.1"/>
    </source>
</evidence>
<dbReference type="Proteomes" id="UP000466785">
    <property type="component" value="Chromosome"/>
</dbReference>
<accession>A0A6N4V741</accession>
<dbReference type="EMBL" id="AP022570">
    <property type="protein sequence ID" value="BBX50229.1"/>
    <property type="molecule type" value="Genomic_DNA"/>
</dbReference>
<dbReference type="InterPro" id="IPR003399">
    <property type="entry name" value="Mce/MlaD"/>
</dbReference>
<evidence type="ECO:0000313" key="4">
    <source>
        <dbReference type="Proteomes" id="UP000466785"/>
    </source>
</evidence>
<dbReference type="AlphaFoldDB" id="A0A6N4V741"/>
<keyword evidence="1" id="KW-1133">Transmembrane helix</keyword>
<dbReference type="GO" id="GO:0051701">
    <property type="term" value="P:biological process involved in interaction with host"/>
    <property type="evidence" value="ECO:0007669"/>
    <property type="project" value="TreeGrafter"/>
</dbReference>